<name>A0A1H4CPT5_9BACT</name>
<organism evidence="1 2">
    <name type="scientific">Arachidicoccus rhizosphaerae</name>
    <dbReference type="NCBI Taxonomy" id="551991"/>
    <lineage>
        <taxon>Bacteria</taxon>
        <taxon>Pseudomonadati</taxon>
        <taxon>Bacteroidota</taxon>
        <taxon>Chitinophagia</taxon>
        <taxon>Chitinophagales</taxon>
        <taxon>Chitinophagaceae</taxon>
        <taxon>Arachidicoccus</taxon>
    </lineage>
</organism>
<dbReference type="OrthoDB" id="624715at2"/>
<dbReference type="AlphaFoldDB" id="A0A1H4CPT5"/>
<dbReference type="RefSeq" id="WP_091401225.1">
    <property type="nucleotide sequence ID" value="NZ_FNQY01000034.1"/>
</dbReference>
<evidence type="ECO:0008006" key="3">
    <source>
        <dbReference type="Google" id="ProtNLM"/>
    </source>
</evidence>
<accession>A0A1H4CPT5</accession>
<dbReference type="EMBL" id="FNQY01000034">
    <property type="protein sequence ID" value="SEA62319.1"/>
    <property type="molecule type" value="Genomic_DNA"/>
</dbReference>
<reference evidence="1 2" key="1">
    <citation type="submission" date="2016-10" db="EMBL/GenBank/DDBJ databases">
        <authorList>
            <person name="de Groot N.N."/>
        </authorList>
    </citation>
    <scope>NUCLEOTIDE SEQUENCE [LARGE SCALE GENOMIC DNA]</scope>
    <source>
        <strain evidence="1 2">Vu-144</strain>
    </source>
</reference>
<dbReference type="STRING" id="551991.SAMN05192529_13427"/>
<gene>
    <name evidence="1" type="ORF">SAMN05192529_13427</name>
</gene>
<evidence type="ECO:0000313" key="1">
    <source>
        <dbReference type="EMBL" id="SEA62319.1"/>
    </source>
</evidence>
<dbReference type="Proteomes" id="UP000199041">
    <property type="component" value="Unassembled WGS sequence"/>
</dbReference>
<sequence length="492" mass="57247">MKGFFIYLFSVLTFVQFSCAQKVNGWYYPWMNSLNNLVKAGLNDTVPLLKGGVNYRIFKVSNESDLYIQLKENKNFDKNLKVELFSVPVIKNYKGQSILDVLYPLSDSTIVIKPKTTSYFLVKFACSVPGYYKYSFHLRGGRLGSTEYTQNIFVGNSTSVYPFPLNVWAYFDYPLIANLSGKVLVDLRNHGVNVLVIPPSKLGGIENPDGMRDTELKLYLDKANNDKKFDYYLLFLNYRNLSGDSKVLGDTWKKNFIKWYNNIMNYLKEKEIDLQDVYLYPYDEPSILDAQNFVKIKEWCDLNGVKAKFYTTIDKTETLDLINYADIAQIKNNEQLLATLSERKNGKNKSKLWIYDVFSGSRNQAPINYLSLAWKSVFYELNGYGIWNYADVANGFEKKQLESIKSENSQLGFWNLTPTQNNRDYSLIYRRGNSIFPSLRWEAAYYAKEDFAFLSLYCRYYGIKNTRGLINALIERRESLSKWEKIKLSLLR</sequence>
<protein>
    <recommendedName>
        <fullName evidence="3">Glycoside hydrolase 123 C-terminal domain-containing protein</fullName>
    </recommendedName>
</protein>
<proteinExistence type="predicted"/>
<keyword evidence="2" id="KW-1185">Reference proteome</keyword>
<evidence type="ECO:0000313" key="2">
    <source>
        <dbReference type="Proteomes" id="UP000199041"/>
    </source>
</evidence>